<dbReference type="EMBL" id="JBJJXI010000059">
    <property type="protein sequence ID" value="KAL3398909.1"/>
    <property type="molecule type" value="Genomic_DNA"/>
</dbReference>
<name>A0ABD2X2C1_9HYME</name>
<proteinExistence type="predicted"/>
<dbReference type="Proteomes" id="UP001627154">
    <property type="component" value="Unassembled WGS sequence"/>
</dbReference>
<dbReference type="AlphaFoldDB" id="A0ABD2X2C1"/>
<reference evidence="1 2" key="1">
    <citation type="journal article" date="2024" name="bioRxiv">
        <title>A reference genome for Trichogramma kaykai: A tiny desert-dwelling parasitoid wasp with competing sex-ratio distorters.</title>
        <authorList>
            <person name="Culotta J."/>
            <person name="Lindsey A.R."/>
        </authorList>
    </citation>
    <scope>NUCLEOTIDE SEQUENCE [LARGE SCALE GENOMIC DNA]</scope>
    <source>
        <strain evidence="1 2">KSX58</strain>
    </source>
</reference>
<sequence>MAKDCHSTVNHPLFVREGDDKDDNMYVIQKCILPELHLLQGFVNYLFWNGLVPEIGREKALLWPHKLSLVPKTYQDVNLVALRKVIVSTGVSQTLKIHVLLDHLKDGLAFLKNDGLGLWSEQAGESVHREFLKYWERFKINAIDDKAFSSRLNRAVVTFSSQHMCRLGL</sequence>
<comment type="caution">
    <text evidence="1">The sequence shown here is derived from an EMBL/GenBank/DDBJ whole genome shotgun (WGS) entry which is preliminary data.</text>
</comment>
<keyword evidence="2" id="KW-1185">Reference proteome</keyword>
<evidence type="ECO:0000313" key="1">
    <source>
        <dbReference type="EMBL" id="KAL3398909.1"/>
    </source>
</evidence>
<evidence type="ECO:0000313" key="2">
    <source>
        <dbReference type="Proteomes" id="UP001627154"/>
    </source>
</evidence>
<organism evidence="1 2">
    <name type="scientific">Trichogramma kaykai</name>
    <dbReference type="NCBI Taxonomy" id="54128"/>
    <lineage>
        <taxon>Eukaryota</taxon>
        <taxon>Metazoa</taxon>
        <taxon>Ecdysozoa</taxon>
        <taxon>Arthropoda</taxon>
        <taxon>Hexapoda</taxon>
        <taxon>Insecta</taxon>
        <taxon>Pterygota</taxon>
        <taxon>Neoptera</taxon>
        <taxon>Endopterygota</taxon>
        <taxon>Hymenoptera</taxon>
        <taxon>Apocrita</taxon>
        <taxon>Proctotrupomorpha</taxon>
        <taxon>Chalcidoidea</taxon>
        <taxon>Trichogrammatidae</taxon>
        <taxon>Trichogramma</taxon>
    </lineage>
</organism>
<protein>
    <submittedName>
        <fullName evidence="1">Uncharacterized protein</fullName>
    </submittedName>
</protein>
<accession>A0ABD2X2C1</accession>
<gene>
    <name evidence="1" type="ORF">TKK_008002</name>
</gene>